<dbReference type="AlphaFoldDB" id="A0A517VQE9"/>
<dbReference type="EMBL" id="CP037920">
    <property type="protein sequence ID" value="QDT95251.1"/>
    <property type="molecule type" value="Genomic_DNA"/>
</dbReference>
<evidence type="ECO:0000313" key="2">
    <source>
        <dbReference type="Proteomes" id="UP000318704"/>
    </source>
</evidence>
<sequence>MCEFTSDNMRVLRELHRSIDERWRPEDVAQRVLSLLDLNRIEKKTINRANGSRFENLWSSMSTDFQRPVNMKRQLVVGKQIFGKKASFSPDDVTRIEAWIKEVELSIGKNFGCNDFKYDRLPKEERKKRGIDISRRQYNKRFRLAARLEQKMFRLAREQFKRSLTLASKTRLAAKIGWDDFSSNMDTACFIAYYVSRCNLRSIFTNTSQSRPYDEICECLMQRCLRNQEDVNWWAIAHVLPNSQVLSRIDDEQKGLLLSSYFGLMQDAALFLRELWEANQFDSEMIVRRGNDSTTWNVTAGAWNKLRDGWISLMYEMGLVQAIEKMCPGKVLRLMAADVAFWHKQSGGDVHPDTFVWNKLPRPWEILNGEADCPKALVDKVCNSFGLDPVKSGWSAPKPGKHIEKFSPTPELVHGVDVGSPILASAFRKAGIFSGKAAKNIASDTTVDEIRRRHWLQQEYRREENEKQNG</sequence>
<protein>
    <submittedName>
        <fullName evidence="1">Uncharacterized protein</fullName>
    </submittedName>
</protein>
<dbReference type="Proteomes" id="UP000318704">
    <property type="component" value="Chromosome"/>
</dbReference>
<reference evidence="1 2" key="1">
    <citation type="submission" date="2019-03" db="EMBL/GenBank/DDBJ databases">
        <title>Deep-cultivation of Planctomycetes and their phenomic and genomic characterization uncovers novel biology.</title>
        <authorList>
            <person name="Wiegand S."/>
            <person name="Jogler M."/>
            <person name="Boedeker C."/>
            <person name="Pinto D."/>
            <person name="Vollmers J."/>
            <person name="Rivas-Marin E."/>
            <person name="Kohn T."/>
            <person name="Peeters S.H."/>
            <person name="Heuer A."/>
            <person name="Rast P."/>
            <person name="Oberbeckmann S."/>
            <person name="Bunk B."/>
            <person name="Jeske O."/>
            <person name="Meyerdierks A."/>
            <person name="Storesund J.E."/>
            <person name="Kallscheuer N."/>
            <person name="Luecker S."/>
            <person name="Lage O.M."/>
            <person name="Pohl T."/>
            <person name="Merkel B.J."/>
            <person name="Hornburger P."/>
            <person name="Mueller R.-W."/>
            <person name="Bruemmer F."/>
            <person name="Labrenz M."/>
            <person name="Spormann A.M."/>
            <person name="Op den Camp H."/>
            <person name="Overmann J."/>
            <person name="Amann R."/>
            <person name="Jetten M.S.M."/>
            <person name="Mascher T."/>
            <person name="Medema M.H."/>
            <person name="Devos D.P."/>
            <person name="Kaster A.-K."/>
            <person name="Ovreas L."/>
            <person name="Rohde M."/>
            <person name="Galperin M.Y."/>
            <person name="Jogler C."/>
        </authorList>
    </citation>
    <scope>NUCLEOTIDE SEQUENCE [LARGE SCALE GENOMIC DNA]</scope>
    <source>
        <strain evidence="1 2">V144</strain>
    </source>
</reference>
<evidence type="ECO:0000313" key="1">
    <source>
        <dbReference type="EMBL" id="QDT95251.1"/>
    </source>
</evidence>
<proteinExistence type="predicted"/>
<organism evidence="1 2">
    <name type="scientific">Gimesia aquarii</name>
    <dbReference type="NCBI Taxonomy" id="2527964"/>
    <lineage>
        <taxon>Bacteria</taxon>
        <taxon>Pseudomonadati</taxon>
        <taxon>Planctomycetota</taxon>
        <taxon>Planctomycetia</taxon>
        <taxon>Planctomycetales</taxon>
        <taxon>Planctomycetaceae</taxon>
        <taxon>Gimesia</taxon>
    </lineage>
</organism>
<gene>
    <name evidence="1" type="ORF">V144x_06930</name>
</gene>
<accession>A0A517VQE9</accession>
<dbReference type="KEGG" id="gaw:V144x_06930"/>
<name>A0A517VQE9_9PLAN</name>